<geneLocation type="plasmid" evidence="3">
    <name>pF856</name>
</geneLocation>
<protein>
    <submittedName>
        <fullName evidence="1">Uncharacterized protein</fullName>
    </submittedName>
</protein>
<reference evidence="1" key="1">
    <citation type="submission" date="2009-08" db="EMBL/GenBank/DDBJ databases">
        <authorList>
            <person name="Gill J."/>
            <person name="Borman J."/>
            <person name="Shetty J."/>
            <person name="Hostetler J."/>
            <person name="Durkin S."/>
            <person name="Montgomery B."/>
        </authorList>
    </citation>
    <scope>NUCLEOTIDE SEQUENCE</scope>
    <source>
        <strain evidence="1">5753c</strain>
        <plasmid evidence="1">p5753cA</plasmid>
    </source>
</reference>
<organism evidence="1">
    <name type="scientific">Enterococcus faecium</name>
    <name type="common">Streptococcus faecium</name>
    <dbReference type="NCBI Taxonomy" id="1352"/>
    <lineage>
        <taxon>Bacteria</taxon>
        <taxon>Bacillati</taxon>
        <taxon>Bacillota</taxon>
        <taxon>Bacilli</taxon>
        <taxon>Lactobacillales</taxon>
        <taxon>Enterococcaceae</taxon>
        <taxon>Enterococcus</taxon>
    </lineage>
</organism>
<gene>
    <name evidence="1" type="ORF">SAP083A_014</name>
</gene>
<reference evidence="2" key="3">
    <citation type="journal article" date="2011" name="Microbiology">
        <title>Txe, an endoribonuclease of the enterococcal Axe-Txe toxin-antitoxin system, cleaves mRNA and inhibits protein synthesis.</title>
        <authorList>
            <person name="Halvorsen E.M."/>
            <person name="Williams J.J."/>
            <person name="Bhimani A.J."/>
            <person name="Billings E.A."/>
            <person name="Hergenrother P.J."/>
        </authorList>
    </citation>
    <scope>NUCLEOTIDE SEQUENCE</scope>
    <source>
        <strain evidence="2">S177</strain>
        <plasmid evidence="2">pS177</plasmid>
    </source>
</reference>
<evidence type="ECO:0000313" key="1">
    <source>
        <dbReference type="EMBL" id="ADA62235.1"/>
    </source>
</evidence>
<evidence type="ECO:0000313" key="2">
    <source>
        <dbReference type="EMBL" id="ADV60053.1"/>
    </source>
</evidence>
<dbReference type="EMBL" id="HQ115078">
    <property type="protein sequence ID" value="ADV60053.1"/>
    <property type="molecule type" value="Genomic_DNA"/>
</dbReference>
<evidence type="ECO:0000313" key="3">
    <source>
        <dbReference type="EMBL" id="AFV27311.1"/>
    </source>
</evidence>
<accession>D2JBD6</accession>
<proteinExistence type="predicted"/>
<reference evidence="3" key="4">
    <citation type="journal article" date="2014" name="J. Clin. Microbiol.">
        <title>Outbreak of Vancomycin-Susceptible Enterococcus faecium Containing the Wild-Type vanA Gene.</title>
        <authorList>
            <person name="Szakacs T.A."/>
            <person name="Kalan L."/>
            <person name="McConnell M.J."/>
            <person name="Eshaghi A."/>
            <person name="Shahinas D."/>
            <person name="McGeer A."/>
            <person name="Wright G.D."/>
            <person name="Low D.E."/>
            <person name="Patel S.N."/>
        </authorList>
    </citation>
    <scope>NUCLEOTIDE SEQUENCE</scope>
    <source>
        <plasmid evidence="3">pF856</plasmid>
    </source>
</reference>
<name>D2JBD6_ENTFC</name>
<reference evidence="1" key="2">
    <citation type="submission" date="2009-12" db="EMBL/GenBank/DDBJ databases">
        <authorList>
            <person name="Summers A.O."/>
            <person name="Shearer J."/>
            <person name="Wireman J."/>
        </authorList>
    </citation>
    <scope>NUCLEOTIDE SEQUENCE</scope>
    <source>
        <strain evidence="1">5753c</strain>
        <plasmid evidence="1">p5753cA</plasmid>
    </source>
</reference>
<sequence length="43" mass="5001">MDYKNARNFLLKSESYLNAQLPEYISFDETLKSAKKVLTSPFV</sequence>
<geneLocation type="plasmid" evidence="2">
    <name>pS177</name>
</geneLocation>
<dbReference type="EMBL" id="JQ663598">
    <property type="protein sequence ID" value="AFV27311.1"/>
    <property type="molecule type" value="Genomic_DNA"/>
</dbReference>
<keyword evidence="1" id="KW-0614">Plasmid</keyword>
<geneLocation type="plasmid" evidence="1">
    <name>p5753cA</name>
</geneLocation>
<dbReference type="EMBL" id="GQ900435">
    <property type="protein sequence ID" value="ADA62235.1"/>
    <property type="molecule type" value="Genomic_DNA"/>
</dbReference>
<dbReference type="AlphaFoldDB" id="D2JBD6"/>